<comment type="caution">
    <text evidence="4">The sequence shown here is derived from an EMBL/GenBank/DDBJ whole genome shotgun (WGS) entry which is preliminary data.</text>
</comment>
<comment type="cofactor">
    <cofactor evidence="1">
        <name>a divalent metal cation</name>
        <dbReference type="ChEBI" id="CHEBI:60240"/>
    </cofactor>
</comment>
<evidence type="ECO:0000256" key="1">
    <source>
        <dbReference type="ARBA" id="ARBA00001968"/>
    </source>
</evidence>
<dbReference type="EMBL" id="LUTY01002586">
    <property type="protein sequence ID" value="OAD19993.1"/>
    <property type="molecule type" value="Genomic_DNA"/>
</dbReference>
<reference evidence="4 5" key="1">
    <citation type="submission" date="2016-05" db="EMBL/GenBank/DDBJ databases">
        <title>Single-cell genome of chain-forming Candidatus Thiomargarita nelsonii and comparison to other large sulfur-oxidizing bacteria.</title>
        <authorList>
            <person name="Winkel M."/>
            <person name="Salman V."/>
            <person name="Woyke T."/>
            <person name="Schulz-Vogt H."/>
            <person name="Richter M."/>
            <person name="Flood B."/>
            <person name="Bailey J."/>
            <person name="Amann R."/>
            <person name="Mussmann M."/>
        </authorList>
    </citation>
    <scope>NUCLEOTIDE SEQUENCE [LARGE SCALE GENOMIC DNA]</scope>
    <source>
        <strain evidence="4 5">THI036</strain>
    </source>
</reference>
<name>A0A176RW52_9GAMM</name>
<keyword evidence="5" id="KW-1185">Reference proteome</keyword>
<dbReference type="AlphaFoldDB" id="A0A176RW52"/>
<protein>
    <submittedName>
        <fullName evidence="4">Transposase, IS4 family protein</fullName>
    </submittedName>
</protein>
<feature type="domain" description="DDE Tnp4" evidence="3">
    <location>
        <begin position="3"/>
        <end position="106"/>
    </location>
</feature>
<keyword evidence="2" id="KW-0479">Metal-binding</keyword>
<evidence type="ECO:0000259" key="3">
    <source>
        <dbReference type="Pfam" id="PF13359"/>
    </source>
</evidence>
<sequence>MFIDGTERPTQRASDYNLQKDYYSGKKKRHTLKNLTFSNSCHKILVLSNTQPGKNHDYTLFKELNPQIPSNVMNWVDLGFQGIETDFPSLEVIIPKKKPRGKELTSGGDCEFLIQYNILKYEKKS</sequence>
<evidence type="ECO:0000313" key="4">
    <source>
        <dbReference type="EMBL" id="OAD19993.1"/>
    </source>
</evidence>
<dbReference type="InterPro" id="IPR027806">
    <property type="entry name" value="HARBI1_dom"/>
</dbReference>
<dbReference type="GO" id="GO:0046872">
    <property type="term" value="F:metal ion binding"/>
    <property type="evidence" value="ECO:0007669"/>
    <property type="project" value="UniProtKB-KW"/>
</dbReference>
<dbReference type="Pfam" id="PF13359">
    <property type="entry name" value="DDE_Tnp_4"/>
    <property type="match status" value="1"/>
</dbReference>
<accession>A0A176RW52</accession>
<organism evidence="4 5">
    <name type="scientific">Candidatus Thiomargarita nelsonii</name>
    <dbReference type="NCBI Taxonomy" id="1003181"/>
    <lineage>
        <taxon>Bacteria</taxon>
        <taxon>Pseudomonadati</taxon>
        <taxon>Pseudomonadota</taxon>
        <taxon>Gammaproteobacteria</taxon>
        <taxon>Thiotrichales</taxon>
        <taxon>Thiotrichaceae</taxon>
        <taxon>Thiomargarita</taxon>
    </lineage>
</organism>
<gene>
    <name evidence="4" type="ORF">THIOM_004332</name>
</gene>
<evidence type="ECO:0000256" key="2">
    <source>
        <dbReference type="ARBA" id="ARBA00022723"/>
    </source>
</evidence>
<evidence type="ECO:0000313" key="5">
    <source>
        <dbReference type="Proteomes" id="UP000076962"/>
    </source>
</evidence>
<dbReference type="PATRIC" id="fig|1003181.4.peg.5709"/>
<dbReference type="Proteomes" id="UP000076962">
    <property type="component" value="Unassembled WGS sequence"/>
</dbReference>
<proteinExistence type="predicted"/>